<name>A0A1I1C755_9BACT</name>
<dbReference type="STRING" id="237018.SAMN04489723_12119"/>
<proteinExistence type="predicted"/>
<dbReference type="Proteomes" id="UP000198790">
    <property type="component" value="Unassembled WGS sequence"/>
</dbReference>
<keyword evidence="1" id="KW-0223">Dioxygenase</keyword>
<dbReference type="InterPro" id="IPR008775">
    <property type="entry name" value="Phytyl_CoA_dOase-like"/>
</dbReference>
<dbReference type="EMBL" id="FOKK01000021">
    <property type="protein sequence ID" value="SFB56590.1"/>
    <property type="molecule type" value="Genomic_DNA"/>
</dbReference>
<dbReference type="OrthoDB" id="1157001at2"/>
<sequence length="332" mass="38429">MQTAEITDVGRIPIYYLKKIWCHYQNLKSPSAEVERVEWKYIIAVFNALGIGLEPTVQYLFSQSTDFSDFEDWIVANGSVSPSVIEQFNSTLTDKQEFDARKEDPIFTEQELQQWHQDGYIILKNAISKEACEKTVQLIYQCIEADPENSETWYKPHTLKNGIMIQHFNSPQLDQNRLSERINRAYRQLWQKSDLLVSMDRVSFNPPETEFYHFPGPNLHWDVSLKMPIPFGLQGLLYLTDTKANQGAFTLIPGFHNEIKTYLDNLKPADNPRDLKNLSNFPTKSIAAAAGDFIIWNQCLPHGSSPNTSKEPRIVQYINYQPLEMEVQSEWI</sequence>
<dbReference type="PANTHER" id="PTHR31630:SF6">
    <property type="entry name" value="PHYTANOYL-COA DIOXYGENASE-RELATED"/>
    <property type="match status" value="1"/>
</dbReference>
<accession>A0A1I1C755</accession>
<keyword evidence="2" id="KW-1185">Reference proteome</keyword>
<dbReference type="AlphaFoldDB" id="A0A1I1C755"/>
<dbReference type="Gene3D" id="2.60.120.620">
    <property type="entry name" value="q2cbj1_9rhob like domain"/>
    <property type="match status" value="1"/>
</dbReference>
<reference evidence="1 2" key="1">
    <citation type="submission" date="2016-10" db="EMBL/GenBank/DDBJ databases">
        <authorList>
            <person name="de Groot N.N."/>
        </authorList>
    </citation>
    <scope>NUCLEOTIDE SEQUENCE [LARGE SCALE GENOMIC DNA]</scope>
    <source>
        <strain evidence="1 2">DSM 23399</strain>
    </source>
</reference>
<evidence type="ECO:0000313" key="1">
    <source>
        <dbReference type="EMBL" id="SFB56590.1"/>
    </source>
</evidence>
<dbReference type="SUPFAM" id="SSF51197">
    <property type="entry name" value="Clavaminate synthase-like"/>
    <property type="match status" value="1"/>
</dbReference>
<organism evidence="1 2">
    <name type="scientific">Algoriphagus aquimarinus</name>
    <dbReference type="NCBI Taxonomy" id="237018"/>
    <lineage>
        <taxon>Bacteria</taxon>
        <taxon>Pseudomonadati</taxon>
        <taxon>Bacteroidota</taxon>
        <taxon>Cytophagia</taxon>
        <taxon>Cytophagales</taxon>
        <taxon>Cyclobacteriaceae</taxon>
        <taxon>Algoriphagus</taxon>
    </lineage>
</organism>
<protein>
    <submittedName>
        <fullName evidence="1">Phytanoyl-CoA dioxygenase (PhyH)</fullName>
    </submittedName>
</protein>
<dbReference type="Pfam" id="PF05721">
    <property type="entry name" value="PhyH"/>
    <property type="match status" value="1"/>
</dbReference>
<dbReference type="PANTHER" id="PTHR31630">
    <property type="entry name" value="PHYTANOYL-COA DIOXYGENASE-RELATED-RELATED"/>
    <property type="match status" value="1"/>
</dbReference>
<gene>
    <name evidence="1" type="ORF">SAMN04489723_12119</name>
</gene>
<dbReference type="RefSeq" id="WP_092900749.1">
    <property type="nucleotide sequence ID" value="NZ_FOKK01000021.1"/>
</dbReference>
<dbReference type="GO" id="GO:0016706">
    <property type="term" value="F:2-oxoglutarate-dependent dioxygenase activity"/>
    <property type="evidence" value="ECO:0007669"/>
    <property type="project" value="UniProtKB-ARBA"/>
</dbReference>
<keyword evidence="1" id="KW-0560">Oxidoreductase</keyword>
<evidence type="ECO:0000313" key="2">
    <source>
        <dbReference type="Proteomes" id="UP000198790"/>
    </source>
</evidence>